<dbReference type="InterPro" id="IPR046341">
    <property type="entry name" value="SET_dom_sf"/>
</dbReference>
<comment type="caution">
    <text evidence="2">The sequence shown here is derived from an EMBL/GenBank/DDBJ whole genome shotgun (WGS) entry which is preliminary data.</text>
</comment>
<dbReference type="InterPro" id="IPR011990">
    <property type="entry name" value="TPR-like_helical_dom_sf"/>
</dbReference>
<sequence>MDGQDMSQVHLYSQLMETQSQILVEAQKRKGKRPQLASRDELAMQYKFSRMMGERQSNLDHEMETIFMPSAYAPSVISFAYLTKIMINDLRLEIHHRGSFVLLKSIVPADCTSGAFCVVEDEEGNALTLIVYYQGQYRTAEDLLPQGGFFIVKEPYLTQLEDGNNGIRVDHATDISYLSMGNPLIPASWRQTSRDDRANAEEMKLKGNEYFLKGKYYAAIDSYSKGIDRDPTEEEFCALKLNRSLAFFKTNQLDFALSDIDSVVGVSKQVEKTLLRKSQILYEMQQRVAEQEKGRYRFEKMHTEAGNIRPPYLDHATYIGPVSVKATASRGCGVFTTENIKAGDLLLVEKAFAFAFVGDDKPKGKISILVNPDTKEVTMGAQKELMGMMIRKLYQNPSLISGISKLHHGSYQTHQTTNVDGSPVVDTRDLPSGSEVVFEYHRPDADDDYGAHTKRLKQWGFECDCGMCEARMETNESTQRRALRENAVAALQAGKIAEIDAALKEFI</sequence>
<proteinExistence type="predicted"/>
<protein>
    <submittedName>
        <fullName evidence="2">TPR domain protein</fullName>
    </submittedName>
</protein>
<feature type="repeat" description="TPR" evidence="1">
    <location>
        <begin position="200"/>
        <end position="233"/>
    </location>
</feature>
<evidence type="ECO:0000313" key="3">
    <source>
        <dbReference type="Proteomes" id="UP000053095"/>
    </source>
</evidence>
<dbReference type="Proteomes" id="UP000053095">
    <property type="component" value="Unassembled WGS sequence"/>
</dbReference>
<dbReference type="Gene3D" id="1.25.40.10">
    <property type="entry name" value="Tetratricopeptide repeat domain"/>
    <property type="match status" value="1"/>
</dbReference>
<dbReference type="SMART" id="SM00028">
    <property type="entry name" value="TPR"/>
    <property type="match status" value="1"/>
</dbReference>
<dbReference type="InterPro" id="IPR053209">
    <property type="entry name" value="Gramillin-biosynth_MTr"/>
</dbReference>
<dbReference type="AlphaFoldDB" id="A0A6V8H7Z9"/>
<dbReference type="SUPFAM" id="SSF82199">
    <property type="entry name" value="SET domain"/>
    <property type="match status" value="1"/>
</dbReference>
<keyword evidence="1" id="KW-0802">TPR repeat</keyword>
<evidence type="ECO:0000256" key="1">
    <source>
        <dbReference type="PROSITE-ProRule" id="PRU00339"/>
    </source>
</evidence>
<dbReference type="EMBL" id="DF933820">
    <property type="protein sequence ID" value="GAM37415.1"/>
    <property type="molecule type" value="Genomic_DNA"/>
</dbReference>
<name>A0A6V8H7Z9_TALPI</name>
<dbReference type="PANTHER" id="PTHR47643:SF2">
    <property type="entry name" value="TPR DOMAIN PROTEIN (AFU_ORTHOLOGUE AFUA_5G12710)"/>
    <property type="match status" value="1"/>
</dbReference>
<dbReference type="PROSITE" id="PS50005">
    <property type="entry name" value="TPR"/>
    <property type="match status" value="1"/>
</dbReference>
<gene>
    <name evidence="2" type="ORF">TCE0_024f07319</name>
</gene>
<reference evidence="3" key="1">
    <citation type="journal article" date="2015" name="Genome Announc.">
        <title>Draft genome sequence of Talaromyces cellulolyticus strain Y-94, a source of lignocellulosic biomass-degrading enzymes.</title>
        <authorList>
            <person name="Fujii T."/>
            <person name="Koike H."/>
            <person name="Sawayama S."/>
            <person name="Yano S."/>
            <person name="Inoue H."/>
        </authorList>
    </citation>
    <scope>NUCLEOTIDE SEQUENCE [LARGE SCALE GENOMIC DNA]</scope>
    <source>
        <strain evidence="3">Y-94</strain>
    </source>
</reference>
<evidence type="ECO:0000313" key="2">
    <source>
        <dbReference type="EMBL" id="GAM37415.1"/>
    </source>
</evidence>
<accession>A0A6V8H7Z9</accession>
<dbReference type="InterPro" id="IPR019734">
    <property type="entry name" value="TPR_rpt"/>
</dbReference>
<dbReference type="PANTHER" id="PTHR47643">
    <property type="entry name" value="TPR DOMAIN PROTEIN (AFU_ORTHOLOGUE AFUA_5G12710)"/>
    <property type="match status" value="1"/>
</dbReference>
<dbReference type="Gene3D" id="2.170.270.10">
    <property type="entry name" value="SET domain"/>
    <property type="match status" value="1"/>
</dbReference>
<organism evidence="2 3">
    <name type="scientific">Talaromyces pinophilus</name>
    <name type="common">Penicillium pinophilum</name>
    <dbReference type="NCBI Taxonomy" id="128442"/>
    <lineage>
        <taxon>Eukaryota</taxon>
        <taxon>Fungi</taxon>
        <taxon>Dikarya</taxon>
        <taxon>Ascomycota</taxon>
        <taxon>Pezizomycotina</taxon>
        <taxon>Eurotiomycetes</taxon>
        <taxon>Eurotiomycetidae</taxon>
        <taxon>Eurotiales</taxon>
        <taxon>Trichocomaceae</taxon>
        <taxon>Talaromyces</taxon>
        <taxon>Talaromyces sect. Talaromyces</taxon>
    </lineage>
</organism>
<dbReference type="SUPFAM" id="SSF48452">
    <property type="entry name" value="TPR-like"/>
    <property type="match status" value="1"/>
</dbReference>
<keyword evidence="3" id="KW-1185">Reference proteome</keyword>